<reference evidence="2 3" key="1">
    <citation type="submission" date="2024-09" db="EMBL/GenBank/DDBJ databases">
        <authorList>
            <person name="Sun Q."/>
            <person name="Mori K."/>
        </authorList>
    </citation>
    <scope>NUCLEOTIDE SEQUENCE [LARGE SCALE GENOMIC DNA]</scope>
    <source>
        <strain evidence="2 3">CECT 7682</strain>
    </source>
</reference>
<accession>A0ABV5J1D5</accession>
<sequence>MNEYRILLDILFILGGLYLAFFKSYFTEKGKSVATKEDIEEITQKVEIVKTEVLYLNNQRSQWNDENKKALLDFYDSFNRILFIFQKDVTKTILSHPFETPNYRLQIEDLNFDFHSKYSKLYIRRS</sequence>
<protein>
    <submittedName>
        <fullName evidence="2">Uncharacterized protein</fullName>
    </submittedName>
</protein>
<dbReference type="EMBL" id="JBHMEW010000008">
    <property type="protein sequence ID" value="MFB9210616.1"/>
    <property type="molecule type" value="Genomic_DNA"/>
</dbReference>
<organism evidence="2 3">
    <name type="scientific">Echinicola jeungdonensis</name>
    <dbReference type="NCBI Taxonomy" id="709343"/>
    <lineage>
        <taxon>Bacteria</taxon>
        <taxon>Pseudomonadati</taxon>
        <taxon>Bacteroidota</taxon>
        <taxon>Cytophagia</taxon>
        <taxon>Cytophagales</taxon>
        <taxon>Cyclobacteriaceae</taxon>
        <taxon>Echinicola</taxon>
    </lineage>
</organism>
<dbReference type="RefSeq" id="WP_290246865.1">
    <property type="nucleotide sequence ID" value="NZ_JAUFQT010000001.1"/>
</dbReference>
<gene>
    <name evidence="2" type="ORF">ACFFUR_02270</name>
</gene>
<keyword evidence="1" id="KW-0472">Membrane</keyword>
<keyword evidence="3" id="KW-1185">Reference proteome</keyword>
<keyword evidence="1" id="KW-1133">Transmembrane helix</keyword>
<proteinExistence type="predicted"/>
<evidence type="ECO:0000256" key="1">
    <source>
        <dbReference type="SAM" id="Phobius"/>
    </source>
</evidence>
<name>A0ABV5J1D5_9BACT</name>
<evidence type="ECO:0000313" key="3">
    <source>
        <dbReference type="Proteomes" id="UP001589654"/>
    </source>
</evidence>
<feature type="transmembrane region" description="Helical" evidence="1">
    <location>
        <begin position="6"/>
        <end position="26"/>
    </location>
</feature>
<dbReference type="Proteomes" id="UP001589654">
    <property type="component" value="Unassembled WGS sequence"/>
</dbReference>
<keyword evidence="1" id="KW-0812">Transmembrane</keyword>
<evidence type="ECO:0000313" key="2">
    <source>
        <dbReference type="EMBL" id="MFB9210616.1"/>
    </source>
</evidence>
<comment type="caution">
    <text evidence="2">The sequence shown here is derived from an EMBL/GenBank/DDBJ whole genome shotgun (WGS) entry which is preliminary data.</text>
</comment>